<dbReference type="AlphaFoldDB" id="A0A199VHR4"/>
<gene>
    <name evidence="2" type="ORF">ACMD2_20169</name>
</gene>
<evidence type="ECO:0000313" key="3">
    <source>
        <dbReference type="Proteomes" id="UP000092600"/>
    </source>
</evidence>
<accession>A0A199VHR4</accession>
<dbReference type="EMBL" id="LSRQ01001758">
    <property type="protein sequence ID" value="OAY76644.1"/>
    <property type="molecule type" value="Genomic_DNA"/>
</dbReference>
<reference evidence="2 3" key="1">
    <citation type="journal article" date="2016" name="DNA Res.">
        <title>The draft genome of MD-2 pineapple using hybrid error correction of long reads.</title>
        <authorList>
            <person name="Redwan R.M."/>
            <person name="Saidin A."/>
            <person name="Kumar S.V."/>
        </authorList>
    </citation>
    <scope>NUCLEOTIDE SEQUENCE [LARGE SCALE GENOMIC DNA]</scope>
    <source>
        <strain evidence="3">cv. MD2</strain>
        <tissue evidence="2">Leaf</tissue>
    </source>
</reference>
<comment type="caution">
    <text evidence="2">The sequence shown here is derived from an EMBL/GenBank/DDBJ whole genome shotgun (WGS) entry which is preliminary data.</text>
</comment>
<proteinExistence type="predicted"/>
<protein>
    <submittedName>
        <fullName evidence="2">Pentatricopeptide repeat-containing protein</fullName>
    </submittedName>
</protein>
<dbReference type="Proteomes" id="UP000092600">
    <property type="component" value="Unassembled WGS sequence"/>
</dbReference>
<dbReference type="Pfam" id="PF14432">
    <property type="entry name" value="DYW_deaminase"/>
    <property type="match status" value="1"/>
</dbReference>
<name>A0A199VHR4_ANACO</name>
<dbReference type="InterPro" id="IPR032867">
    <property type="entry name" value="DYW_dom"/>
</dbReference>
<evidence type="ECO:0000313" key="2">
    <source>
        <dbReference type="EMBL" id="OAY76644.1"/>
    </source>
</evidence>
<organism evidence="2 3">
    <name type="scientific">Ananas comosus</name>
    <name type="common">Pineapple</name>
    <name type="synonym">Ananas ananas</name>
    <dbReference type="NCBI Taxonomy" id="4615"/>
    <lineage>
        <taxon>Eukaryota</taxon>
        <taxon>Viridiplantae</taxon>
        <taxon>Streptophyta</taxon>
        <taxon>Embryophyta</taxon>
        <taxon>Tracheophyta</taxon>
        <taxon>Spermatophyta</taxon>
        <taxon>Magnoliopsida</taxon>
        <taxon>Liliopsida</taxon>
        <taxon>Poales</taxon>
        <taxon>Bromeliaceae</taxon>
        <taxon>Bromelioideae</taxon>
        <taxon>Ananas</taxon>
    </lineage>
</organism>
<dbReference type="GO" id="GO:0008270">
    <property type="term" value="F:zinc ion binding"/>
    <property type="evidence" value="ECO:0007669"/>
    <property type="project" value="InterPro"/>
</dbReference>
<evidence type="ECO:0000259" key="1">
    <source>
        <dbReference type="Pfam" id="PF14432"/>
    </source>
</evidence>
<feature type="domain" description="DYW" evidence="1">
    <location>
        <begin position="14"/>
        <end position="105"/>
    </location>
</feature>
<dbReference type="STRING" id="4615.A0A199VHR4"/>
<sequence length="105" mass="12472">MLYQMEWQLRFERYTPDTSEVFNDVDGEEKKVLLRGHSQKLAIAFALLNTSKWSTIRIITNIRMSRECHTYTALISGIFGREIVVRDRSRFHCFRNGECTCGEYW</sequence>